<keyword evidence="2" id="KW-1185">Reference proteome</keyword>
<gene>
    <name evidence="1" type="ORF">D0Z07_4580</name>
</gene>
<dbReference type="GO" id="GO:0003690">
    <property type="term" value="F:double-stranded DNA binding"/>
    <property type="evidence" value="ECO:0007669"/>
    <property type="project" value="InterPro"/>
</dbReference>
<evidence type="ECO:0000313" key="2">
    <source>
        <dbReference type="Proteomes" id="UP000785200"/>
    </source>
</evidence>
<dbReference type="InterPro" id="IPR045114">
    <property type="entry name" value="Csn12-like"/>
</dbReference>
<dbReference type="GO" id="GO:0003723">
    <property type="term" value="F:RNA binding"/>
    <property type="evidence" value="ECO:0007669"/>
    <property type="project" value="InterPro"/>
</dbReference>
<accession>A0A9P6VJ66</accession>
<evidence type="ECO:0000313" key="1">
    <source>
        <dbReference type="EMBL" id="KAG0649101.1"/>
    </source>
</evidence>
<dbReference type="Proteomes" id="UP000785200">
    <property type="component" value="Unassembled WGS sequence"/>
</dbReference>
<dbReference type="PANTHER" id="PTHR12732">
    <property type="entry name" value="UNCHARACTERIZED PROTEASOME COMPONENT REGION PCI-CONTAINING"/>
    <property type="match status" value="1"/>
</dbReference>
<name>A0A9P6VJ66_9HELO</name>
<dbReference type="PANTHER" id="PTHR12732:SF8">
    <property type="entry name" value="NUCLEAR MRNA EXPORT PROTEIN THP1"/>
    <property type="match status" value="1"/>
</dbReference>
<dbReference type="EMBL" id="VNKQ01000008">
    <property type="protein sequence ID" value="KAG0649101.1"/>
    <property type="molecule type" value="Genomic_DNA"/>
</dbReference>
<sequence length="248" mass="27236">MSRPEAAGLLEKFAPISKAIRKGDLSAFKRSLGPEAGNEKWFFQKGILLTLLHRCEVLVWRSLARRVFLLTYQFPSDPNSKKAPTLDLADLVTAAQYCQRVLEGWEKPVDAMAVMQSGRTHTNSMFMKTPDLVLSRGNPKQLDSRQGTIFGNRLPDLLEIEAIVASLVQQGLLHGFIGHNQMKFAILGAKQRGGPLKAGFPDVFEVIKARADREGRETDVPGWVRNERKGGMGGVVNLSGIARPAGSG</sequence>
<proteinExistence type="predicted"/>
<organism evidence="1 2">
    <name type="scientific">Hyphodiscus hymeniophilus</name>
    <dbReference type="NCBI Taxonomy" id="353542"/>
    <lineage>
        <taxon>Eukaryota</taxon>
        <taxon>Fungi</taxon>
        <taxon>Dikarya</taxon>
        <taxon>Ascomycota</taxon>
        <taxon>Pezizomycotina</taxon>
        <taxon>Leotiomycetes</taxon>
        <taxon>Helotiales</taxon>
        <taxon>Hyphodiscaceae</taxon>
        <taxon>Hyphodiscus</taxon>
    </lineage>
</organism>
<comment type="caution">
    <text evidence="1">The sequence shown here is derived from an EMBL/GenBank/DDBJ whole genome shotgun (WGS) entry which is preliminary data.</text>
</comment>
<protein>
    <submittedName>
        <fullName evidence="1">PCI domain-containing</fullName>
    </submittedName>
</protein>
<reference evidence="1" key="1">
    <citation type="submission" date="2019-07" db="EMBL/GenBank/DDBJ databases">
        <title>Hyphodiscus hymeniophilus genome sequencing and assembly.</title>
        <authorList>
            <person name="Kramer G."/>
            <person name="Nodwell J."/>
        </authorList>
    </citation>
    <scope>NUCLEOTIDE SEQUENCE</scope>
    <source>
        <strain evidence="1">ATCC 34498</strain>
    </source>
</reference>
<dbReference type="OrthoDB" id="5404651at2759"/>
<dbReference type="AlphaFoldDB" id="A0A9P6VJ66"/>